<evidence type="ECO:0000256" key="5">
    <source>
        <dbReference type="ARBA" id="ARBA00023242"/>
    </source>
</evidence>
<protein>
    <recommendedName>
        <fullName evidence="7">Zn(2)-C6 fungal-type domain-containing protein</fullName>
    </recommendedName>
</protein>
<dbReference type="AlphaFoldDB" id="A0A8K0SCP0"/>
<dbReference type="GO" id="GO:0000981">
    <property type="term" value="F:DNA-binding transcription factor activity, RNA polymerase II-specific"/>
    <property type="evidence" value="ECO:0007669"/>
    <property type="project" value="InterPro"/>
</dbReference>
<accession>A0A8K0SCP0</accession>
<keyword evidence="2" id="KW-0479">Metal-binding</keyword>
<dbReference type="InterPro" id="IPR001138">
    <property type="entry name" value="Zn2Cys6_DnaBD"/>
</dbReference>
<dbReference type="PROSITE" id="PS50048">
    <property type="entry name" value="ZN2_CY6_FUNGAL_2"/>
    <property type="match status" value="1"/>
</dbReference>
<name>A0A8K0SCP0_9HYPO</name>
<keyword evidence="5" id="KW-0539">Nucleus</keyword>
<evidence type="ECO:0000256" key="3">
    <source>
        <dbReference type="ARBA" id="ARBA00023015"/>
    </source>
</evidence>
<evidence type="ECO:0000256" key="4">
    <source>
        <dbReference type="ARBA" id="ARBA00023163"/>
    </source>
</evidence>
<dbReference type="GO" id="GO:0005634">
    <property type="term" value="C:nucleus"/>
    <property type="evidence" value="ECO:0007669"/>
    <property type="project" value="UniProtKB-SubCell"/>
</dbReference>
<feature type="region of interest" description="Disordered" evidence="6">
    <location>
        <begin position="45"/>
        <end position="127"/>
    </location>
</feature>
<dbReference type="InterPro" id="IPR036864">
    <property type="entry name" value="Zn2-C6_fun-type_DNA-bd_sf"/>
</dbReference>
<dbReference type="SUPFAM" id="SSF57701">
    <property type="entry name" value="Zn2/Cys6 DNA-binding domain"/>
    <property type="match status" value="1"/>
</dbReference>
<evidence type="ECO:0000259" key="7">
    <source>
        <dbReference type="PROSITE" id="PS50048"/>
    </source>
</evidence>
<sequence length="395" mass="44289">MSTIRQKRVSCEACRARKLKCSGKHSGCSRCVHLGLVCEFRDRGMPGRPRKWSTTETLESSAQQSQPQQVLPHKEAQPDLSKQPLSEPQESHDDPPTVSPEESSAGTSVSTEYLSVPSQEWSSPQDHCLGSDIELPPVLSLLDFNTSENLGSLSLDPFRACLSNEARQTRQTEQSPSATSVILTGSQEPCDCAKDVFEILRVLQRDSVSHGTVHLLRQATDLLDKLLVCPICYDTSKPPRITLQNVLLLGRLFLGVISTYHEYFKWVKDYYRALAEMEMIDTVYLPTNADSTRSMLGFEIGGEQLYDIIAHGLRNDVKRLSHLATRFAIRQHNRHLIGHESCLDTQGRCWKEEADVDPDPSDVCPKSAMARILTPCYRIVDEVNTHVNQLKDAIM</sequence>
<gene>
    <name evidence="8" type="ORF">B0I35DRAFT_383381</name>
</gene>
<dbReference type="InterPro" id="IPR050815">
    <property type="entry name" value="TF_fung"/>
</dbReference>
<feature type="domain" description="Zn(2)-C6 fungal-type" evidence="7">
    <location>
        <begin position="10"/>
        <end position="40"/>
    </location>
</feature>
<dbReference type="PANTHER" id="PTHR47338:SF5">
    <property type="entry name" value="ZN(II)2CYS6 TRANSCRIPTION FACTOR (EUROFUNG)"/>
    <property type="match status" value="1"/>
</dbReference>
<comment type="subcellular location">
    <subcellularLocation>
        <location evidence="1">Nucleus</location>
    </subcellularLocation>
</comment>
<comment type="caution">
    <text evidence="8">The sequence shown here is derived from an EMBL/GenBank/DDBJ whole genome shotgun (WGS) entry which is preliminary data.</text>
</comment>
<proteinExistence type="predicted"/>
<dbReference type="Proteomes" id="UP000813444">
    <property type="component" value="Unassembled WGS sequence"/>
</dbReference>
<feature type="compositionally biased region" description="Polar residues" evidence="6">
    <location>
        <begin position="52"/>
        <end position="69"/>
    </location>
</feature>
<dbReference type="GO" id="GO:0008270">
    <property type="term" value="F:zinc ion binding"/>
    <property type="evidence" value="ECO:0007669"/>
    <property type="project" value="InterPro"/>
</dbReference>
<reference evidence="8" key="1">
    <citation type="journal article" date="2021" name="Nat. Commun.">
        <title>Genetic determinants of endophytism in the Arabidopsis root mycobiome.</title>
        <authorList>
            <person name="Mesny F."/>
            <person name="Miyauchi S."/>
            <person name="Thiergart T."/>
            <person name="Pickel B."/>
            <person name="Atanasova L."/>
            <person name="Karlsson M."/>
            <person name="Huettel B."/>
            <person name="Barry K.W."/>
            <person name="Haridas S."/>
            <person name="Chen C."/>
            <person name="Bauer D."/>
            <person name="Andreopoulos W."/>
            <person name="Pangilinan J."/>
            <person name="LaButti K."/>
            <person name="Riley R."/>
            <person name="Lipzen A."/>
            <person name="Clum A."/>
            <person name="Drula E."/>
            <person name="Henrissat B."/>
            <person name="Kohler A."/>
            <person name="Grigoriev I.V."/>
            <person name="Martin F.M."/>
            <person name="Hacquard S."/>
        </authorList>
    </citation>
    <scope>NUCLEOTIDE SEQUENCE</scope>
    <source>
        <strain evidence="8">MPI-CAGE-CH-0235</strain>
    </source>
</reference>
<keyword evidence="3" id="KW-0805">Transcription regulation</keyword>
<evidence type="ECO:0000256" key="6">
    <source>
        <dbReference type="SAM" id="MobiDB-lite"/>
    </source>
</evidence>
<dbReference type="PROSITE" id="PS00463">
    <property type="entry name" value="ZN2_CY6_FUNGAL_1"/>
    <property type="match status" value="1"/>
</dbReference>
<dbReference type="SMART" id="SM00066">
    <property type="entry name" value="GAL4"/>
    <property type="match status" value="1"/>
</dbReference>
<dbReference type="CDD" id="cd00067">
    <property type="entry name" value="GAL4"/>
    <property type="match status" value="1"/>
</dbReference>
<evidence type="ECO:0000256" key="1">
    <source>
        <dbReference type="ARBA" id="ARBA00004123"/>
    </source>
</evidence>
<organism evidence="8 9">
    <name type="scientific">Stachybotrys elegans</name>
    <dbReference type="NCBI Taxonomy" id="80388"/>
    <lineage>
        <taxon>Eukaryota</taxon>
        <taxon>Fungi</taxon>
        <taxon>Dikarya</taxon>
        <taxon>Ascomycota</taxon>
        <taxon>Pezizomycotina</taxon>
        <taxon>Sordariomycetes</taxon>
        <taxon>Hypocreomycetidae</taxon>
        <taxon>Hypocreales</taxon>
        <taxon>Stachybotryaceae</taxon>
        <taxon>Stachybotrys</taxon>
    </lineage>
</organism>
<evidence type="ECO:0000313" key="8">
    <source>
        <dbReference type="EMBL" id="KAH7303991.1"/>
    </source>
</evidence>
<dbReference type="PANTHER" id="PTHR47338">
    <property type="entry name" value="ZN(II)2CYS6 TRANSCRIPTION FACTOR (EUROFUNG)-RELATED"/>
    <property type="match status" value="1"/>
</dbReference>
<dbReference type="Pfam" id="PF00172">
    <property type="entry name" value="Zn_clus"/>
    <property type="match status" value="1"/>
</dbReference>
<dbReference type="EMBL" id="JAGPNK010000027">
    <property type="protein sequence ID" value="KAH7303991.1"/>
    <property type="molecule type" value="Genomic_DNA"/>
</dbReference>
<dbReference type="OrthoDB" id="4356994at2759"/>
<feature type="compositionally biased region" description="Polar residues" evidence="6">
    <location>
        <begin position="100"/>
        <end position="125"/>
    </location>
</feature>
<evidence type="ECO:0000313" key="9">
    <source>
        <dbReference type="Proteomes" id="UP000813444"/>
    </source>
</evidence>
<keyword evidence="9" id="KW-1185">Reference proteome</keyword>
<keyword evidence="4" id="KW-0804">Transcription</keyword>
<dbReference type="Gene3D" id="4.10.240.10">
    <property type="entry name" value="Zn(2)-C6 fungal-type DNA-binding domain"/>
    <property type="match status" value="1"/>
</dbReference>
<evidence type="ECO:0000256" key="2">
    <source>
        <dbReference type="ARBA" id="ARBA00022723"/>
    </source>
</evidence>